<evidence type="ECO:0000313" key="3">
    <source>
        <dbReference type="EMBL" id="BAF00902.1"/>
    </source>
</evidence>
<dbReference type="InterPro" id="IPR027417">
    <property type="entry name" value="P-loop_NTPase"/>
</dbReference>
<name>Q0WPP7_ARATH</name>
<accession>Q0WPP7</accession>
<dbReference type="EMBL" id="CP002684">
    <property type="protein sequence ID" value="AEE31582.1"/>
    <property type="molecule type" value="Genomic_DNA"/>
</dbReference>
<dbReference type="GeneID" id="840224"/>
<dbReference type="OrthoDB" id="26838at2759"/>
<dbReference type="ExpressionAtlas" id="Q0WPP7">
    <property type="expression patterns" value="baseline and differential"/>
</dbReference>
<protein>
    <submittedName>
        <fullName evidence="2">P-loop containing nucleoside triphosphate hydrolases superfamily protein</fullName>
    </submittedName>
</protein>
<keyword evidence="4" id="KW-1185">Reference proteome</keyword>
<dbReference type="CDD" id="cd00009">
    <property type="entry name" value="AAA"/>
    <property type="match status" value="1"/>
</dbReference>
<dbReference type="HOGENOM" id="CLU_022515_0_1_1"/>
<organism evidence="3">
    <name type="scientific">Arabidopsis thaliana</name>
    <name type="common">Mouse-ear cress</name>
    <dbReference type="NCBI Taxonomy" id="3702"/>
    <lineage>
        <taxon>Eukaryota</taxon>
        <taxon>Viridiplantae</taxon>
        <taxon>Streptophyta</taxon>
        <taxon>Embryophyta</taxon>
        <taxon>Tracheophyta</taxon>
        <taxon>Spermatophyta</taxon>
        <taxon>Magnoliopsida</taxon>
        <taxon>eudicotyledons</taxon>
        <taxon>Gunneridae</taxon>
        <taxon>Pentapetalae</taxon>
        <taxon>rosids</taxon>
        <taxon>malvids</taxon>
        <taxon>Brassicales</taxon>
        <taxon>Brassicaceae</taxon>
        <taxon>Camelineae</taxon>
        <taxon>Arabidopsis</taxon>
    </lineage>
</organism>
<keyword evidence="2" id="KW-0378">Hydrolase</keyword>
<reference evidence="2 4" key="1">
    <citation type="journal article" date="2000" name="Nature">
        <title>Sequence and analysis of chromosome 1 of the plant Arabidopsis thaliana.</title>
        <authorList>
            <person name="Theologis A."/>
            <person name="Ecker J.R."/>
            <person name="Palm C.J."/>
            <person name="Federspiel N.A."/>
            <person name="Kaul S."/>
            <person name="White O."/>
            <person name="Alonso J."/>
            <person name="Altafi H."/>
            <person name="Araujo R."/>
            <person name="Bowman C.L."/>
            <person name="Brooks S.Y."/>
            <person name="Buehler E."/>
            <person name="Chan A."/>
            <person name="Chao Q."/>
            <person name="Chen H."/>
            <person name="Cheuk R.F."/>
            <person name="Chin C.W."/>
            <person name="Chung M.K."/>
            <person name="Conn L."/>
            <person name="Conway A.B."/>
            <person name="Conway A.R."/>
            <person name="Creasy T.H."/>
            <person name="Dewar K."/>
            <person name="Dunn P."/>
            <person name="Etgu P."/>
            <person name="Feldblyum T.V."/>
            <person name="Feng J."/>
            <person name="Fong B."/>
            <person name="Fujii C.Y."/>
            <person name="Gill J.E."/>
            <person name="Goldsmith A.D."/>
            <person name="Haas B."/>
            <person name="Hansen N.F."/>
            <person name="Hughes B."/>
            <person name="Huizar L."/>
            <person name="Hunter J.L."/>
            <person name="Jenkins J."/>
            <person name="Johnson-Hopson C."/>
            <person name="Khan S."/>
            <person name="Khaykin E."/>
            <person name="Kim C.J."/>
            <person name="Koo H.L."/>
            <person name="Kremenetskaia I."/>
            <person name="Kurtz D.B."/>
            <person name="Kwan A."/>
            <person name="Lam B."/>
            <person name="Langin-Hooper S."/>
            <person name="Lee A."/>
            <person name="Lee J.M."/>
            <person name="Lenz C.A."/>
            <person name="Li J.H."/>
            <person name="Li Y."/>
            <person name="Lin X."/>
            <person name="Liu S.X."/>
            <person name="Liu Z.A."/>
            <person name="Luros J.S."/>
            <person name="Maiti R."/>
            <person name="Marziali A."/>
            <person name="Militscher J."/>
            <person name="Miranda M."/>
            <person name="Nguyen M."/>
            <person name="Nierman W.C."/>
            <person name="Osborne B.I."/>
            <person name="Pai G."/>
            <person name="Peterson J."/>
            <person name="Pham P.K."/>
            <person name="Rizzo M."/>
            <person name="Rooney T."/>
            <person name="Rowley D."/>
            <person name="Sakano H."/>
            <person name="Salzberg S.L."/>
            <person name="Schwartz J.R."/>
            <person name="Shinn P."/>
            <person name="Southwick A.M."/>
            <person name="Sun H."/>
            <person name="Tallon L.J."/>
            <person name="Tambunga G."/>
            <person name="Toriumi M.J."/>
            <person name="Town C.D."/>
            <person name="Utterback T."/>
            <person name="Van Aken S."/>
            <person name="Vaysberg M."/>
            <person name="Vysotskaia V.S."/>
            <person name="Walker M."/>
            <person name="Wu D."/>
            <person name="Yu G."/>
            <person name="Fraser C.M."/>
            <person name="Venter J.C."/>
            <person name="Davis R.W."/>
        </authorList>
    </citation>
    <scope>NUCLEOTIDE SEQUENCE [LARGE SCALE GENOMIC DNA]</scope>
    <source>
        <strain evidence="4">cv. Columbia</strain>
    </source>
</reference>
<gene>
    <name evidence="1 2" type="ordered locus">At1g33290</name>
    <name evidence="2" type="ORF">T16O9.17</name>
    <name evidence="2" type="ORF">T16O9_17</name>
</gene>
<reference evidence="4" key="5">
    <citation type="journal article" date="2017" name="Plant J.">
        <title>Araport11: a complete reannotation of the Arabidopsis thaliana reference genome.</title>
        <authorList>
            <person name="Cheng C.Y."/>
            <person name="Krishnakumar V."/>
            <person name="Chan A.P."/>
            <person name="Thibaud-Nissen F."/>
            <person name="Schobel S."/>
            <person name="Town C.D."/>
        </authorList>
    </citation>
    <scope>GENOME REANNOTATION</scope>
    <source>
        <strain evidence="4">cv. Columbia</strain>
    </source>
</reference>
<evidence type="ECO:0007829" key="5">
    <source>
        <dbReference type="PeptideAtlas" id="Q0WPP7"/>
    </source>
</evidence>
<dbReference type="SUPFAM" id="SSF52540">
    <property type="entry name" value="P-loop containing nucleoside triphosphate hydrolases"/>
    <property type="match status" value="1"/>
</dbReference>
<evidence type="ECO:0000313" key="2">
    <source>
        <dbReference type="EMBL" id="AEE31582.1"/>
    </source>
</evidence>
<dbReference type="AlphaFoldDB" id="Q0WPP7"/>
<dbReference type="GO" id="GO:0016787">
    <property type="term" value="F:hydrolase activity"/>
    <property type="evidence" value="ECO:0007669"/>
    <property type="project" value="UniProtKB-KW"/>
</dbReference>
<reference evidence="2" key="4">
    <citation type="submission" date="2016-05" db="EMBL/GenBank/DDBJ databases">
        <authorList>
            <person name="Krishnakumar V."/>
            <person name="Cheng C.-Y."/>
            <person name="Chan A.P."/>
            <person name="Schobel S."/>
            <person name="Kim M."/>
            <person name="Ferlanti E.S."/>
            <person name="Belyaeva I."/>
            <person name="Rosen B.D."/>
            <person name="Micklem G."/>
            <person name="Miller J.R."/>
            <person name="Vaughn M."/>
            <person name="Town C.D."/>
        </authorList>
    </citation>
    <scope>NUCLEOTIDE SEQUENCE</scope>
</reference>
<evidence type="ECO:0000313" key="1">
    <source>
        <dbReference type="Araport" id="AT1G33290"/>
    </source>
</evidence>
<dbReference type="Proteomes" id="UP000006548">
    <property type="component" value="Chromosome 1"/>
</dbReference>
<dbReference type="Araport" id="AT1G33290"/>
<reference evidence="3" key="2">
    <citation type="submission" date="2006-07" db="EMBL/GenBank/DDBJ databases">
        <title>Large-scale analysis of RIKEN Arabidopsis full-length (RAFL) cDNAs.</title>
        <authorList>
            <person name="Totoki Y."/>
            <person name="Seki M."/>
            <person name="Ishida J."/>
            <person name="Nakajima M."/>
            <person name="Enju A."/>
            <person name="Morosawa T."/>
            <person name="Kamiya A."/>
            <person name="Narusaka M."/>
            <person name="Shin-i T."/>
            <person name="Nakagawa M."/>
            <person name="Sakamoto N."/>
            <person name="Oishi K."/>
            <person name="Kohara Y."/>
            <person name="Kobayashi M."/>
            <person name="Toyoda A."/>
            <person name="Sakaki Y."/>
            <person name="Sakurai T."/>
            <person name="Iida K."/>
            <person name="Akiyama K."/>
            <person name="Satou M."/>
            <person name="Toyoda T."/>
            <person name="Konagaya A."/>
            <person name="Carninci P."/>
            <person name="Kawai J."/>
            <person name="Hayashizaki Y."/>
            <person name="Shinozaki K."/>
        </authorList>
    </citation>
    <scope>NUCLEOTIDE SEQUENCE</scope>
</reference>
<keyword evidence="5 6" id="KW-1267">Proteomics identification</keyword>
<dbReference type="ProteomicsDB" id="189949"/>
<evidence type="ECO:0007829" key="6">
    <source>
        <dbReference type="ProteomicsDB" id="Q0WPP7"/>
    </source>
</evidence>
<dbReference type="TAIR" id="AT1G33290"/>
<sequence>MAGVCVPWGGGACRLISPIRRRFPVSSSVASLALPDSSSMIVDDNLGAFLEILPKDLRHRLLNDSRRNQLVEVIMDLGRPPEARYLGEPGGQYLRNNEVSMEELEDAQELVGEFGADNRAGIEGTLHRISAIRNRKGFIVGLTCRVGRAVSGHIDMLYDLLHYGKSILFVGRPGVGKTTVLREIARVLSDEFQKRVVIIDTSNEIGGDGDIPHSAIGGIETVTLGDEEARARRSQKSILERKAPPTFYFLIEMRERDYWIAHQTEKSVDMLLRGRNPMVEVRRRDEEYKVVIERWKAYDGQGI</sequence>
<dbReference type="EMBL" id="AK229015">
    <property type="protein sequence ID" value="BAF00902.1"/>
    <property type="molecule type" value="mRNA"/>
</dbReference>
<dbReference type="PANTHER" id="PTHR20953">
    <property type="entry name" value="KINASE-RELATED"/>
    <property type="match status" value="1"/>
</dbReference>
<dbReference type="Gene3D" id="3.40.50.300">
    <property type="entry name" value="P-loop containing nucleotide triphosphate hydrolases"/>
    <property type="match status" value="1"/>
</dbReference>
<evidence type="ECO:0000313" key="4">
    <source>
        <dbReference type="Proteomes" id="UP000006548"/>
    </source>
</evidence>
<dbReference type="PANTHER" id="PTHR20953:SF13">
    <property type="entry name" value="EXPRESSED PROTEIN"/>
    <property type="match status" value="1"/>
</dbReference>
<proteinExistence type="evidence at protein level"/>
<reference evidence="2" key="3">
    <citation type="submission" date="2011-02" db="EMBL/GenBank/DDBJ databases">
        <authorList>
            <consortium name="TAIR"/>
            <person name="Swarbreck D."/>
            <person name="Lamesch P."/>
            <person name="Wilks C."/>
            <person name="Huala E."/>
        </authorList>
    </citation>
    <scope>NUCLEOTIDE SEQUENCE</scope>
</reference>